<organism evidence="1 2">
    <name type="scientific">Gordonia phage ViaConlectus</name>
    <dbReference type="NCBI Taxonomy" id="2972515"/>
    <lineage>
        <taxon>Viruses</taxon>
        <taxon>Duplodnaviria</taxon>
        <taxon>Heunggongvirae</taxon>
        <taxon>Uroviricota</taxon>
        <taxon>Caudoviricetes</taxon>
        <taxon>Stackebrandtviridae</taxon>
        <taxon>Schenleyvirinae</taxon>
        <taxon>Zitchvirus</taxon>
        <taxon>Zitchvirus viaconlectus</taxon>
    </lineage>
</organism>
<evidence type="ECO:0000313" key="1">
    <source>
        <dbReference type="EMBL" id="UVG35041.1"/>
    </source>
</evidence>
<name>A0A976UE69_9CAUD</name>
<dbReference type="EMBL" id="OP068342">
    <property type="protein sequence ID" value="UVG35041.1"/>
    <property type="molecule type" value="Genomic_DNA"/>
</dbReference>
<protein>
    <submittedName>
        <fullName evidence="1">Uncharacterized protein</fullName>
    </submittedName>
</protein>
<gene>
    <name evidence="1" type="primary">79</name>
    <name evidence="1" type="ORF">SEA_VIACONLECTUS_79</name>
</gene>
<keyword evidence="2" id="KW-1185">Reference proteome</keyword>
<proteinExistence type="predicted"/>
<sequence>MRCSCGKPLHAGARFCSHSCWSKHRTAEKNSNWRGGKSTHPLYWIYWDMLYRCERPTHPRFADYGGRGITVCDRWRADFWSFVDDMGPRPEGMTASGKRPAYTLDRIDNDGPYSPDNCRWATYLQQRSNRRDVA</sequence>
<accession>A0A976UE69</accession>
<reference evidence="1" key="1">
    <citation type="submission" date="2022-07" db="EMBL/GenBank/DDBJ databases">
        <authorList>
            <person name="Adams L.M."/>
            <person name="Freeman R.E."/>
            <person name="Laschanzky S.A."/>
            <person name="Martinez L.Angel."/>
            <person name="Morben M.S."/>
            <person name="Bowder D.M."/>
            <person name="Doyle E.L."/>
            <person name="Butela K.A."/>
            <person name="Garlena R.A."/>
            <person name="Russell D.A."/>
            <person name="Jacobs-Sera D."/>
            <person name="Hatfull G.F."/>
        </authorList>
    </citation>
    <scope>NUCLEOTIDE SEQUENCE</scope>
</reference>
<dbReference type="Proteomes" id="UP001060371">
    <property type="component" value="Segment"/>
</dbReference>
<evidence type="ECO:0000313" key="2">
    <source>
        <dbReference type="Proteomes" id="UP001060371"/>
    </source>
</evidence>